<evidence type="ECO:0000313" key="1">
    <source>
        <dbReference type="EMBL" id="EKM33335.1"/>
    </source>
</evidence>
<sequence length="26" mass="2872">FIDEQLSCNRIDRGDGSSRTVVGFSI</sequence>
<protein>
    <submittedName>
        <fullName evidence="1">Uncharacterized protein</fullName>
    </submittedName>
</protein>
<dbReference type="Proteomes" id="UP000008367">
    <property type="component" value="Unassembled WGS sequence"/>
</dbReference>
<feature type="non-terminal residue" evidence="1">
    <location>
        <position position="1"/>
    </location>
</feature>
<reference evidence="1 2" key="1">
    <citation type="submission" date="2012-10" db="EMBL/GenBank/DDBJ databases">
        <title>Genome sequence of Vibrio Cholerae HENC-02.</title>
        <authorList>
            <person name="Eppinger M."/>
            <person name="Hasan N.A."/>
            <person name="Sengamalay N."/>
            <person name="Hine E."/>
            <person name="Su Q."/>
            <person name="Daugherty S.C."/>
            <person name="Young S."/>
            <person name="Sadzewicz L."/>
            <person name="Tallon L."/>
            <person name="Cebula T.A."/>
            <person name="Ravel J."/>
            <person name="Colwell R.R."/>
        </authorList>
    </citation>
    <scope>NUCLEOTIDE SEQUENCE [LARGE SCALE GENOMIC DNA]</scope>
    <source>
        <strain evidence="1 2">HENC-02</strain>
    </source>
</reference>
<gene>
    <name evidence="1" type="ORF">VCHENC02_1196B</name>
</gene>
<dbReference type="AlphaFoldDB" id="A0A454D3X6"/>
<organism evidence="1 2">
    <name type="scientific">Vibrio harveyi</name>
    <name type="common">Beneckea harveyi</name>
    <dbReference type="NCBI Taxonomy" id="669"/>
    <lineage>
        <taxon>Bacteria</taxon>
        <taxon>Pseudomonadati</taxon>
        <taxon>Pseudomonadota</taxon>
        <taxon>Gammaproteobacteria</taxon>
        <taxon>Vibrionales</taxon>
        <taxon>Vibrionaceae</taxon>
        <taxon>Vibrio</taxon>
    </lineage>
</organism>
<dbReference type="EMBL" id="AJSR01000331">
    <property type="protein sequence ID" value="EKM33335.1"/>
    <property type="molecule type" value="Genomic_DNA"/>
</dbReference>
<name>A0A454D3X6_VIBHA</name>
<comment type="caution">
    <text evidence="1">The sequence shown here is derived from an EMBL/GenBank/DDBJ whole genome shotgun (WGS) entry which is preliminary data.</text>
</comment>
<proteinExistence type="predicted"/>
<accession>A0A454D3X6</accession>
<evidence type="ECO:0000313" key="2">
    <source>
        <dbReference type="Proteomes" id="UP000008367"/>
    </source>
</evidence>